<keyword evidence="2" id="KW-0812">Transmembrane</keyword>
<feature type="region of interest" description="Disordered" evidence="1">
    <location>
        <begin position="196"/>
        <end position="237"/>
    </location>
</feature>
<keyword evidence="2" id="KW-0472">Membrane</keyword>
<dbReference type="EMBL" id="CACRXK020020998">
    <property type="protein sequence ID" value="CAB4035381.1"/>
    <property type="molecule type" value="Genomic_DNA"/>
</dbReference>
<evidence type="ECO:0000313" key="3">
    <source>
        <dbReference type="EMBL" id="CAB4035381.1"/>
    </source>
</evidence>
<gene>
    <name evidence="3" type="ORF">PACLA_8A046068</name>
</gene>
<name>A0A7D9LMZ3_PARCT</name>
<reference evidence="3" key="1">
    <citation type="submission" date="2020-04" db="EMBL/GenBank/DDBJ databases">
        <authorList>
            <person name="Alioto T."/>
            <person name="Alioto T."/>
            <person name="Gomez Garrido J."/>
        </authorList>
    </citation>
    <scope>NUCLEOTIDE SEQUENCE</scope>
    <source>
        <strain evidence="3">A484AB</strain>
    </source>
</reference>
<feature type="compositionally biased region" description="Acidic residues" evidence="1">
    <location>
        <begin position="201"/>
        <end position="237"/>
    </location>
</feature>
<keyword evidence="2" id="KW-1133">Transmembrane helix</keyword>
<organism evidence="3 4">
    <name type="scientific">Paramuricea clavata</name>
    <name type="common">Red gorgonian</name>
    <name type="synonym">Violescent sea-whip</name>
    <dbReference type="NCBI Taxonomy" id="317549"/>
    <lineage>
        <taxon>Eukaryota</taxon>
        <taxon>Metazoa</taxon>
        <taxon>Cnidaria</taxon>
        <taxon>Anthozoa</taxon>
        <taxon>Octocorallia</taxon>
        <taxon>Malacalcyonacea</taxon>
        <taxon>Plexauridae</taxon>
        <taxon>Paramuricea</taxon>
    </lineage>
</organism>
<evidence type="ECO:0000256" key="1">
    <source>
        <dbReference type="SAM" id="MobiDB-lite"/>
    </source>
</evidence>
<dbReference type="AlphaFoldDB" id="A0A7D9LMZ3"/>
<feature type="transmembrane region" description="Helical" evidence="2">
    <location>
        <begin position="122"/>
        <end position="142"/>
    </location>
</feature>
<keyword evidence="4" id="KW-1185">Reference proteome</keyword>
<protein>
    <submittedName>
        <fullName evidence="3">Uncharacterized protein</fullName>
    </submittedName>
</protein>
<feature type="non-terminal residue" evidence="3">
    <location>
        <position position="237"/>
    </location>
</feature>
<evidence type="ECO:0000256" key="2">
    <source>
        <dbReference type="SAM" id="Phobius"/>
    </source>
</evidence>
<dbReference type="Proteomes" id="UP001152795">
    <property type="component" value="Unassembled WGS sequence"/>
</dbReference>
<comment type="caution">
    <text evidence="3">The sequence shown here is derived from an EMBL/GenBank/DDBJ whole genome shotgun (WGS) entry which is preliminary data.</text>
</comment>
<accession>A0A7D9LMZ3</accession>
<sequence length="237" mass="26401">TPLKRNGDDWTFYDDRSFDCELDLIPVKNKLQKKYGDVCQLGNNVEVYAYDDKYELNVNCTVTSKIRGIDITLSCGNDSEPTGSNTESSLHISLLWATTSVCHSTRISSCSKTFSRSVSKSALAVIGTLTGIGLLAAILFFACKPQKRETAALWLRWHIRKYICCKPSYQASYRYKKVNTDEEGGETGFIIEAGAGSLFSDDSDDDDDDDDDDDHSGDDKDDDDLLPLDDDLLNLEE</sequence>
<proteinExistence type="predicted"/>
<evidence type="ECO:0000313" key="4">
    <source>
        <dbReference type="Proteomes" id="UP001152795"/>
    </source>
</evidence>